<feature type="transmembrane region" description="Helical" evidence="8">
    <location>
        <begin position="132"/>
        <end position="152"/>
    </location>
</feature>
<keyword evidence="4 8" id="KW-0812">Transmembrane</keyword>
<keyword evidence="6 8" id="KW-0472">Membrane</keyword>
<evidence type="ECO:0000256" key="4">
    <source>
        <dbReference type="ARBA" id="ARBA00022692"/>
    </source>
</evidence>
<dbReference type="NCBIfam" id="TIGR01065">
    <property type="entry name" value="hlyIII"/>
    <property type="match status" value="1"/>
</dbReference>
<evidence type="ECO:0000313" key="9">
    <source>
        <dbReference type="EMBL" id="SEA26186.1"/>
    </source>
</evidence>
<keyword evidence="3" id="KW-1003">Cell membrane</keyword>
<feature type="binding site" evidence="7">
    <location>
        <position position="190"/>
    </location>
    <ligand>
        <name>Zn(2+)</name>
        <dbReference type="ChEBI" id="CHEBI:29105"/>
    </ligand>
</feature>
<evidence type="ECO:0000256" key="6">
    <source>
        <dbReference type="ARBA" id="ARBA00023136"/>
    </source>
</evidence>
<dbReference type="STRING" id="908615.SAMN05421540_104182"/>
<protein>
    <submittedName>
        <fullName evidence="9">Hemolysin III</fullName>
    </submittedName>
</protein>
<dbReference type="RefSeq" id="WP_093241818.1">
    <property type="nucleotide sequence ID" value="NZ_FNQF01000004.1"/>
</dbReference>
<dbReference type="AlphaFoldDB" id="A0A1H3ZQY3"/>
<feature type="transmembrane region" description="Helical" evidence="8">
    <location>
        <begin position="44"/>
        <end position="65"/>
    </location>
</feature>
<evidence type="ECO:0000256" key="1">
    <source>
        <dbReference type="ARBA" id="ARBA00004651"/>
    </source>
</evidence>
<dbReference type="GO" id="GO:0005886">
    <property type="term" value="C:plasma membrane"/>
    <property type="evidence" value="ECO:0007669"/>
    <property type="project" value="UniProtKB-SubCell"/>
</dbReference>
<dbReference type="InterPro" id="IPR005744">
    <property type="entry name" value="Hy-lIII"/>
</dbReference>
<reference evidence="9 10" key="1">
    <citation type="submission" date="2016-10" db="EMBL/GenBank/DDBJ databases">
        <authorList>
            <person name="de Groot N.N."/>
        </authorList>
    </citation>
    <scope>NUCLEOTIDE SEQUENCE [LARGE SCALE GENOMIC DNA]</scope>
    <source>
        <strain evidence="9 10">DSM 23581</strain>
    </source>
</reference>
<evidence type="ECO:0000256" key="7">
    <source>
        <dbReference type="PIRSR" id="PIRSR604254-1"/>
    </source>
</evidence>
<feature type="transmembrane region" description="Helical" evidence="8">
    <location>
        <begin position="12"/>
        <end position="32"/>
    </location>
</feature>
<evidence type="ECO:0000256" key="8">
    <source>
        <dbReference type="SAM" id="Phobius"/>
    </source>
</evidence>
<feature type="transmembrane region" description="Helical" evidence="8">
    <location>
        <begin position="77"/>
        <end position="100"/>
    </location>
</feature>
<dbReference type="GO" id="GO:0046872">
    <property type="term" value="F:metal ion binding"/>
    <property type="evidence" value="ECO:0007669"/>
    <property type="project" value="UniProtKB-KW"/>
</dbReference>
<evidence type="ECO:0000256" key="3">
    <source>
        <dbReference type="ARBA" id="ARBA00022475"/>
    </source>
</evidence>
<name>A0A1H3ZQY3_9FLAO</name>
<dbReference type="PANTHER" id="PTHR20855">
    <property type="entry name" value="ADIPOR/PROGESTIN RECEPTOR-RELATED"/>
    <property type="match status" value="1"/>
</dbReference>
<accession>A0A1H3ZQY3</accession>
<comment type="subcellular location">
    <subcellularLocation>
        <location evidence="1">Cell membrane</location>
        <topology evidence="1">Multi-pass membrane protein</topology>
    </subcellularLocation>
</comment>
<proteinExistence type="inferred from homology"/>
<dbReference type="PANTHER" id="PTHR20855:SF3">
    <property type="entry name" value="LD03007P"/>
    <property type="match status" value="1"/>
</dbReference>
<keyword evidence="7" id="KW-0862">Zinc</keyword>
<gene>
    <name evidence="9" type="ORF">SAMN05421540_104182</name>
</gene>
<feature type="transmembrane region" description="Helical" evidence="8">
    <location>
        <begin position="106"/>
        <end position="125"/>
    </location>
</feature>
<organism evidence="9 10">
    <name type="scientific">Psychroflexus halocasei</name>
    <dbReference type="NCBI Taxonomy" id="908615"/>
    <lineage>
        <taxon>Bacteria</taxon>
        <taxon>Pseudomonadati</taxon>
        <taxon>Bacteroidota</taxon>
        <taxon>Flavobacteriia</taxon>
        <taxon>Flavobacteriales</taxon>
        <taxon>Flavobacteriaceae</taxon>
        <taxon>Psychroflexus</taxon>
    </lineage>
</organism>
<evidence type="ECO:0000256" key="5">
    <source>
        <dbReference type="ARBA" id="ARBA00022989"/>
    </source>
</evidence>
<dbReference type="InterPro" id="IPR004254">
    <property type="entry name" value="AdipoR/HlyIII-related"/>
</dbReference>
<dbReference type="Proteomes" id="UP000198820">
    <property type="component" value="Unassembled WGS sequence"/>
</dbReference>
<feature type="transmembrane region" description="Helical" evidence="8">
    <location>
        <begin position="158"/>
        <end position="178"/>
    </location>
</feature>
<feature type="binding site" evidence="7">
    <location>
        <position position="64"/>
    </location>
    <ligand>
        <name>Zn(2+)</name>
        <dbReference type="ChEBI" id="CHEBI:29105"/>
    </ligand>
</feature>
<keyword evidence="10" id="KW-1185">Reference proteome</keyword>
<evidence type="ECO:0000256" key="2">
    <source>
        <dbReference type="ARBA" id="ARBA00008488"/>
    </source>
</evidence>
<dbReference type="Pfam" id="PF03006">
    <property type="entry name" value="HlyIII"/>
    <property type="match status" value="1"/>
</dbReference>
<dbReference type="GO" id="GO:0140911">
    <property type="term" value="F:pore-forming activity"/>
    <property type="evidence" value="ECO:0007669"/>
    <property type="project" value="InterPro"/>
</dbReference>
<dbReference type="EMBL" id="FNQF01000004">
    <property type="protein sequence ID" value="SEA26186.1"/>
    <property type="molecule type" value="Genomic_DNA"/>
</dbReference>
<keyword evidence="5 8" id="KW-1133">Transmembrane helix</keyword>
<comment type="similarity">
    <text evidence="2">Belongs to the UPF0073 (Hly-III) family.</text>
</comment>
<sequence>MNRIQTQKEELYNVLTHLLGLLFSVFGFWYLQFHIDHHYPLATYAVWIYSSSMFLLFLSSSLYHYVSNSRLKQVFRVFDHISIYLLIAGTYTPIVLTVLQESKGELLFILVWTIAAIGTLLKLFFTGRFEKISLLLYLIMGWLIVIDIKAVIELLSFYQLLFIALGGFFYTVGVIFYAKEKWKYNHVIWHVFVLFGCFFHYLAVLSILK</sequence>
<feature type="transmembrane region" description="Helical" evidence="8">
    <location>
        <begin position="187"/>
        <end position="208"/>
    </location>
</feature>
<evidence type="ECO:0000313" key="10">
    <source>
        <dbReference type="Proteomes" id="UP000198820"/>
    </source>
</evidence>
<feature type="binding site" evidence="7">
    <location>
        <position position="186"/>
    </location>
    <ligand>
        <name>Zn(2+)</name>
        <dbReference type="ChEBI" id="CHEBI:29105"/>
    </ligand>
</feature>
<keyword evidence="7" id="KW-0479">Metal-binding</keyword>